<dbReference type="EMBL" id="CP042913">
    <property type="protein sequence ID" value="QEG34001.1"/>
    <property type="molecule type" value="Genomic_DNA"/>
</dbReference>
<dbReference type="PANTHER" id="PTHR11203">
    <property type="entry name" value="CLEAVAGE AND POLYADENYLATION SPECIFICITY FACTOR FAMILY MEMBER"/>
    <property type="match status" value="1"/>
</dbReference>
<sequence>MFHWNNGVFLTKAGLALDVTRRQKVGFISHAHADHMARHELAICTPDTARLYQHRLGAQRRTMEIRYREAMQFGPLELTPYPAGHCLGSAMLLADDGKKRLLFTGDFKLGPSATSAEAELPEADILVMECTFGKPRYQLPPREEVVSELISLVRETLAAGQTPVIHAYALGKAQEVTRLLTLAGIKVQQHPMTYAVSLVYQQCGVDLGDVTEYKGKLRDDHAVVTLPRGMKNFRIAGIKHPVSIAVTGWAADPGAKYRYRVDHALPLSDHADFGQLLETARRVGAGEIYCTHGSAEFVGHLRAAGFHALPVTGSYQMRMF</sequence>
<dbReference type="PANTHER" id="PTHR11203:SF49">
    <property type="entry name" value="BLL1145 PROTEIN"/>
    <property type="match status" value="1"/>
</dbReference>
<feature type="domain" description="Metallo-beta-lactamase" evidence="1">
    <location>
        <begin position="5"/>
        <end position="161"/>
    </location>
</feature>
<dbReference type="OrthoDB" id="9803916at2"/>
<dbReference type="GO" id="GO:0016787">
    <property type="term" value="F:hydrolase activity"/>
    <property type="evidence" value="ECO:0007669"/>
    <property type="project" value="UniProtKB-KW"/>
</dbReference>
<dbReference type="SUPFAM" id="SSF56281">
    <property type="entry name" value="Metallo-hydrolase/oxidoreductase"/>
    <property type="match status" value="1"/>
</dbReference>
<reference evidence="2 3" key="1">
    <citation type="submission" date="2019-08" db="EMBL/GenBank/DDBJ databases">
        <title>Deep-cultivation of Planctomycetes and their phenomic and genomic characterization uncovers novel biology.</title>
        <authorList>
            <person name="Wiegand S."/>
            <person name="Jogler M."/>
            <person name="Boedeker C."/>
            <person name="Pinto D."/>
            <person name="Vollmers J."/>
            <person name="Rivas-Marin E."/>
            <person name="Kohn T."/>
            <person name="Peeters S.H."/>
            <person name="Heuer A."/>
            <person name="Rast P."/>
            <person name="Oberbeckmann S."/>
            <person name="Bunk B."/>
            <person name="Jeske O."/>
            <person name="Meyerdierks A."/>
            <person name="Storesund J.E."/>
            <person name="Kallscheuer N."/>
            <person name="Luecker S."/>
            <person name="Lage O.M."/>
            <person name="Pohl T."/>
            <person name="Merkel B.J."/>
            <person name="Hornburger P."/>
            <person name="Mueller R.-W."/>
            <person name="Bruemmer F."/>
            <person name="Labrenz M."/>
            <person name="Spormann A.M."/>
            <person name="Op den Camp H."/>
            <person name="Overmann J."/>
            <person name="Amann R."/>
            <person name="Jetten M.S.M."/>
            <person name="Mascher T."/>
            <person name="Medema M.H."/>
            <person name="Devos D.P."/>
            <person name="Kaster A.-K."/>
            <person name="Ovreas L."/>
            <person name="Rohde M."/>
            <person name="Galperin M.Y."/>
            <person name="Jogler C."/>
        </authorList>
    </citation>
    <scope>NUCLEOTIDE SEQUENCE [LARGE SCALE GENOMIC DNA]</scope>
    <source>
        <strain evidence="2 3">Pr1d</strain>
    </source>
</reference>
<dbReference type="InterPro" id="IPR036866">
    <property type="entry name" value="RibonucZ/Hydroxyglut_hydro"/>
</dbReference>
<protein>
    <submittedName>
        <fullName evidence="2">Ribonuclease</fullName>
        <ecNumber evidence="2">3.1.-.-</ecNumber>
    </submittedName>
</protein>
<evidence type="ECO:0000259" key="1">
    <source>
        <dbReference type="SMART" id="SM00849"/>
    </source>
</evidence>
<proteinExistence type="predicted"/>
<name>A0A5B9QIE6_9BACT</name>
<gene>
    <name evidence="2" type="ORF">Pr1d_12730</name>
</gene>
<dbReference type="KEGG" id="bgok:Pr1d_12730"/>
<dbReference type="Gene3D" id="3.60.15.10">
    <property type="entry name" value="Ribonuclease Z/Hydroxyacylglutathione hydrolase-like"/>
    <property type="match status" value="1"/>
</dbReference>
<dbReference type="GO" id="GO:0004521">
    <property type="term" value="F:RNA endonuclease activity"/>
    <property type="evidence" value="ECO:0007669"/>
    <property type="project" value="TreeGrafter"/>
</dbReference>
<dbReference type="RefSeq" id="WP_148072700.1">
    <property type="nucleotide sequence ID" value="NZ_CP042913.1"/>
</dbReference>
<dbReference type="InterPro" id="IPR050698">
    <property type="entry name" value="MBL"/>
</dbReference>
<dbReference type="Pfam" id="PF12706">
    <property type="entry name" value="Lactamase_B_2"/>
    <property type="match status" value="1"/>
</dbReference>
<keyword evidence="3" id="KW-1185">Reference proteome</keyword>
<keyword evidence="2" id="KW-0378">Hydrolase</keyword>
<evidence type="ECO:0000313" key="3">
    <source>
        <dbReference type="Proteomes" id="UP000323917"/>
    </source>
</evidence>
<dbReference type="InterPro" id="IPR001279">
    <property type="entry name" value="Metallo-B-lactamas"/>
</dbReference>
<dbReference type="EC" id="3.1.-.-" evidence="2"/>
<dbReference type="SMART" id="SM00849">
    <property type="entry name" value="Lactamase_B"/>
    <property type="match status" value="1"/>
</dbReference>
<organism evidence="2 3">
    <name type="scientific">Bythopirellula goksoeyrii</name>
    <dbReference type="NCBI Taxonomy" id="1400387"/>
    <lineage>
        <taxon>Bacteria</taxon>
        <taxon>Pseudomonadati</taxon>
        <taxon>Planctomycetota</taxon>
        <taxon>Planctomycetia</taxon>
        <taxon>Pirellulales</taxon>
        <taxon>Lacipirellulaceae</taxon>
        <taxon>Bythopirellula</taxon>
    </lineage>
</organism>
<dbReference type="Proteomes" id="UP000323917">
    <property type="component" value="Chromosome"/>
</dbReference>
<evidence type="ECO:0000313" key="2">
    <source>
        <dbReference type="EMBL" id="QEG34001.1"/>
    </source>
</evidence>
<dbReference type="AlphaFoldDB" id="A0A5B9QIE6"/>
<accession>A0A5B9QIE6</accession>